<evidence type="ECO:0000259" key="2">
    <source>
        <dbReference type="Pfam" id="PF17761"/>
    </source>
</evidence>
<dbReference type="AlphaFoldDB" id="A0A6N8J4Z2"/>
<dbReference type="InterPro" id="IPR009362">
    <property type="entry name" value="YhcG_C"/>
</dbReference>
<proteinExistence type="predicted"/>
<dbReference type="Pfam" id="PF17761">
    <property type="entry name" value="DUF1016_N"/>
    <property type="match status" value="1"/>
</dbReference>
<gene>
    <name evidence="3" type="ORF">GO495_06870</name>
</gene>
<dbReference type="PANTHER" id="PTHR30547:SF5">
    <property type="entry name" value="NUCLEASE YHCG-RELATED"/>
    <property type="match status" value="1"/>
</dbReference>
<evidence type="ECO:0000259" key="1">
    <source>
        <dbReference type="Pfam" id="PF06250"/>
    </source>
</evidence>
<dbReference type="InterPro" id="IPR041527">
    <property type="entry name" value="YhcG_N"/>
</dbReference>
<accession>A0A6N8J4Z2</accession>
<keyword evidence="4" id="KW-1185">Reference proteome</keyword>
<dbReference type="EMBL" id="WRXO01000001">
    <property type="protein sequence ID" value="MVT40297.1"/>
    <property type="molecule type" value="Genomic_DNA"/>
</dbReference>
<dbReference type="Gene3D" id="3.40.1350.10">
    <property type="match status" value="1"/>
</dbReference>
<evidence type="ECO:0000313" key="4">
    <source>
        <dbReference type="Proteomes" id="UP000468388"/>
    </source>
</evidence>
<dbReference type="InterPro" id="IPR011856">
    <property type="entry name" value="tRNA_endonuc-like_dom_sf"/>
</dbReference>
<organism evidence="3 4">
    <name type="scientific">Chitinophaga oryziterrae</name>
    <dbReference type="NCBI Taxonomy" id="1031224"/>
    <lineage>
        <taxon>Bacteria</taxon>
        <taxon>Pseudomonadati</taxon>
        <taxon>Bacteroidota</taxon>
        <taxon>Chitinophagia</taxon>
        <taxon>Chitinophagales</taxon>
        <taxon>Chitinophagaceae</taxon>
        <taxon>Chitinophaga</taxon>
    </lineage>
</organism>
<name>A0A6N8J4Z2_9BACT</name>
<dbReference type="Pfam" id="PF06250">
    <property type="entry name" value="YhcG_C"/>
    <property type="match status" value="1"/>
</dbReference>
<feature type="domain" description="YhcG N-terminal" evidence="2">
    <location>
        <begin position="15"/>
        <end position="151"/>
    </location>
</feature>
<dbReference type="GO" id="GO:0003676">
    <property type="term" value="F:nucleic acid binding"/>
    <property type="evidence" value="ECO:0007669"/>
    <property type="project" value="InterPro"/>
</dbReference>
<dbReference type="OrthoDB" id="9801263at2"/>
<feature type="domain" description="YhcG PDDEXK nuclease" evidence="1">
    <location>
        <begin position="180"/>
        <end position="330"/>
    </location>
</feature>
<dbReference type="InterPro" id="IPR053148">
    <property type="entry name" value="PD-DEXK-like_domain"/>
</dbReference>
<sequence>MKNEIVKEEQMLLDELKRLIESSKQKVLVKVNTELVLLYWSVGARLNEHVLGNQRAGYGKEIVKRLSHKLVETFGKGWNDKTLWHCLRCAETFSEEQIVSAVQRQLSWTHIKTIAYLKNELQREFYLTMATNERWSSRQLQERINSMLYERTAISKKPELVIQNDLELLRNSKEMTTDLTFKDPYILDFLGLQDTYSERDLEQSIIYQLQLFILELGNDFAFLARQKRISIDDTDYYIDLLFYHRKLRRLVAIDLKLGKFEHSHKSQMELYLRWLAKYEQQPHELSPIGLILCADKNDELVELLELDAAGIHVAQYLLELPPKEVLQQKLHLAIHLAKQRIEMKNMETN</sequence>
<dbReference type="PANTHER" id="PTHR30547">
    <property type="entry name" value="UNCHARACTERIZED PROTEIN YHCG-RELATED"/>
    <property type="match status" value="1"/>
</dbReference>
<dbReference type="Proteomes" id="UP000468388">
    <property type="component" value="Unassembled WGS sequence"/>
</dbReference>
<comment type="caution">
    <text evidence="3">The sequence shown here is derived from an EMBL/GenBank/DDBJ whole genome shotgun (WGS) entry which is preliminary data.</text>
</comment>
<dbReference type="RefSeq" id="WP_157298927.1">
    <property type="nucleotide sequence ID" value="NZ_BAAAZB010000005.1"/>
</dbReference>
<evidence type="ECO:0000313" key="3">
    <source>
        <dbReference type="EMBL" id="MVT40297.1"/>
    </source>
</evidence>
<protein>
    <submittedName>
        <fullName evidence="3">DUF1016 family protein</fullName>
    </submittedName>
</protein>
<reference evidence="3 4" key="1">
    <citation type="submission" date="2019-12" db="EMBL/GenBank/DDBJ databases">
        <title>The draft genomic sequence of strain Chitinophaga oryziterrae JCM 16595.</title>
        <authorList>
            <person name="Zhang X."/>
        </authorList>
    </citation>
    <scope>NUCLEOTIDE SEQUENCE [LARGE SCALE GENOMIC DNA]</scope>
    <source>
        <strain evidence="3 4">JCM 16595</strain>
    </source>
</reference>